<protein>
    <submittedName>
        <fullName evidence="1">ANK REP REGION domain-containing protein</fullName>
    </submittedName>
</protein>
<dbReference type="EMBL" id="CM039176">
    <property type="protein sequence ID" value="KAH9716234.1"/>
    <property type="molecule type" value="Genomic_DNA"/>
</dbReference>
<dbReference type="Proteomes" id="UP000829398">
    <property type="component" value="Chromosome 7"/>
</dbReference>
<gene>
    <name evidence="1" type="ORF">KPL71_021387</name>
</gene>
<reference evidence="2" key="1">
    <citation type="journal article" date="2023" name="Hortic. Res.">
        <title>A chromosome-level phased genome enabling allele-level studies in sweet orange: a case study on citrus Huanglongbing tolerance.</title>
        <authorList>
            <person name="Wu B."/>
            <person name="Yu Q."/>
            <person name="Deng Z."/>
            <person name="Duan Y."/>
            <person name="Luo F."/>
            <person name="Gmitter F. Jr."/>
        </authorList>
    </citation>
    <scope>NUCLEOTIDE SEQUENCE [LARGE SCALE GENOMIC DNA]</scope>
    <source>
        <strain evidence="2">cv. Valencia</strain>
    </source>
</reference>
<name>A0ACB8JEU1_CITSI</name>
<keyword evidence="2" id="KW-1185">Reference proteome</keyword>
<sequence>MADSQQASSINAQRESTVARVLFRALRRGDAATVRESARLNGNGILDMSQNRDTALHIAARFGHKNVVMEILELRPDLVSVENHKSETPMHVAARAGNFGVAKIFMRPHGNGNNTGTFDDILRKQDEEGNTPLHNAVRKCDGKMAFTMIRKDPELICYINKAGQSPLSLAIDAGLTHIACCIIKEKLSVLDHRGPNDLTLLHIAIIKSNFVVMAKILEAKRDLINVLDKRDRNPLHYAAALGHFEIACRLSDEDDTLAYERDCNGQSPLHLASENGKLSLLKRLLHSYPDSIEFLDKKNRNILHLAAQNGHANVVVFISKLPEIEDMINSSDLEGNTPLHLAAINNHFNIVLILARNMRVNIRATNEKKQTALAIVQLSNDPLEMSKFFATKALELAYERPSLHQNDILEGHGGSASGTGTTTTDLIAGPKNEDMAQNLLVMATLVATLTFTSAFTIPGGLVSMLLAFMTGLWIVLSYNLSLAITVCAIGLCLPIIIFIAIACFDSVYKHLYSSTQLLMTELDTIEMVDIYKNLKVSGSATGLILESSGRLMMLLFRRVMALFLDPDERSYRLSSAIFWLTELPQRYKYSPFSLFIPELVTPLSSPVWQHIQHLFMPVVSRISRRNVSPNHSEQDSLL</sequence>
<accession>A0ACB8JEU1</accession>
<proteinExistence type="predicted"/>
<evidence type="ECO:0000313" key="2">
    <source>
        <dbReference type="Proteomes" id="UP000829398"/>
    </source>
</evidence>
<evidence type="ECO:0000313" key="1">
    <source>
        <dbReference type="EMBL" id="KAH9716234.1"/>
    </source>
</evidence>
<comment type="caution">
    <text evidence="1">The sequence shown here is derived from an EMBL/GenBank/DDBJ whole genome shotgun (WGS) entry which is preliminary data.</text>
</comment>
<organism evidence="1 2">
    <name type="scientific">Citrus sinensis</name>
    <name type="common">Sweet orange</name>
    <name type="synonym">Citrus aurantium var. sinensis</name>
    <dbReference type="NCBI Taxonomy" id="2711"/>
    <lineage>
        <taxon>Eukaryota</taxon>
        <taxon>Viridiplantae</taxon>
        <taxon>Streptophyta</taxon>
        <taxon>Embryophyta</taxon>
        <taxon>Tracheophyta</taxon>
        <taxon>Spermatophyta</taxon>
        <taxon>Magnoliopsida</taxon>
        <taxon>eudicotyledons</taxon>
        <taxon>Gunneridae</taxon>
        <taxon>Pentapetalae</taxon>
        <taxon>rosids</taxon>
        <taxon>malvids</taxon>
        <taxon>Sapindales</taxon>
        <taxon>Rutaceae</taxon>
        <taxon>Aurantioideae</taxon>
        <taxon>Citrus</taxon>
    </lineage>
</organism>